<feature type="non-terminal residue" evidence="1">
    <location>
        <position position="1"/>
    </location>
</feature>
<evidence type="ECO:0000313" key="1">
    <source>
        <dbReference type="EMBL" id="ENN81010.1"/>
    </source>
</evidence>
<reference evidence="1" key="1">
    <citation type="journal article" date="2013" name="Genome Biol.">
        <title>Draft genome of the mountain pine beetle, Dendroctonus ponderosae Hopkins, a major forest pest.</title>
        <authorList>
            <person name="Keeling C.I."/>
            <person name="Yuen M.M."/>
            <person name="Liao N.Y."/>
            <person name="Docking T.R."/>
            <person name="Chan S.K."/>
            <person name="Taylor G.A."/>
            <person name="Palmquist D.L."/>
            <person name="Jackman S.D."/>
            <person name="Nguyen A."/>
            <person name="Li M."/>
            <person name="Henderson H."/>
            <person name="Janes J.K."/>
            <person name="Zhao Y."/>
            <person name="Pandoh P."/>
            <person name="Moore R."/>
            <person name="Sperling F.A."/>
            <person name="Huber D.P."/>
            <person name="Birol I."/>
            <person name="Jones S.J."/>
            <person name="Bohlmann J."/>
        </authorList>
    </citation>
    <scope>NUCLEOTIDE SEQUENCE</scope>
</reference>
<dbReference type="AlphaFoldDB" id="N6UH15"/>
<gene>
    <name evidence="1" type="ORF">YQE_02581</name>
</gene>
<protein>
    <submittedName>
        <fullName evidence="1">Uncharacterized protein</fullName>
    </submittedName>
</protein>
<accession>N6UH15</accession>
<name>N6UH15_DENPD</name>
<sequence length="192" mass="21763">MNNENMNNTDFLGMLSPPSFDFLSTPSPRYVNVESPTDEQPIPKTGGTPDGYLCMDINEKPIRQNKNDNVFKYGPAGRYTPNMEGHELRPMLHSSDNLESESGYLTPVTPINSISNPTYLCMPNTELQNPKNVVRIEEAELDNYVTMPQYKSLVINKIQDKDNKRPFKNNNGINDHNQYANINVDSFDSVDL</sequence>
<dbReference type="HOGENOM" id="CLU_1416484_0_0_1"/>
<dbReference type="EMBL" id="KB740233">
    <property type="protein sequence ID" value="ENN81010.1"/>
    <property type="molecule type" value="Genomic_DNA"/>
</dbReference>
<proteinExistence type="predicted"/>
<dbReference type="OrthoDB" id="3256376at2759"/>
<organism evidence="1">
    <name type="scientific">Dendroctonus ponderosae</name>
    <name type="common">Mountain pine beetle</name>
    <dbReference type="NCBI Taxonomy" id="77166"/>
    <lineage>
        <taxon>Eukaryota</taxon>
        <taxon>Metazoa</taxon>
        <taxon>Ecdysozoa</taxon>
        <taxon>Arthropoda</taxon>
        <taxon>Hexapoda</taxon>
        <taxon>Insecta</taxon>
        <taxon>Pterygota</taxon>
        <taxon>Neoptera</taxon>
        <taxon>Endopterygota</taxon>
        <taxon>Coleoptera</taxon>
        <taxon>Polyphaga</taxon>
        <taxon>Cucujiformia</taxon>
        <taxon>Curculionidae</taxon>
        <taxon>Scolytinae</taxon>
        <taxon>Dendroctonus</taxon>
    </lineage>
</organism>